<evidence type="ECO:0000313" key="3">
    <source>
        <dbReference type="Proteomes" id="UP000801428"/>
    </source>
</evidence>
<dbReference type="InterPro" id="IPR051209">
    <property type="entry name" value="FAD-bind_Monooxygenase_sf"/>
</dbReference>
<dbReference type="InterPro" id="IPR036188">
    <property type="entry name" value="FAD/NAD-bd_sf"/>
</dbReference>
<dbReference type="Proteomes" id="UP000801428">
    <property type="component" value="Unassembled WGS sequence"/>
</dbReference>
<comment type="caution">
    <text evidence="2">The sequence shown here is derived from an EMBL/GenBank/DDBJ whole genome shotgun (WGS) entry which is preliminary data.</text>
</comment>
<dbReference type="SUPFAM" id="SSF51905">
    <property type="entry name" value="FAD/NAD(P)-binding domain"/>
    <property type="match status" value="1"/>
</dbReference>
<proteinExistence type="inferred from homology"/>
<gene>
    <name evidence="2" type="ORF">E8E13_003022</name>
</gene>
<sequence>MQPQVAHMDLFVRTGIWFAPLVKAYETDYVYSEAERAEFKGDVSKVQEHMKKMEQEINEAYPALWIDSDMQKSLRPHLEKVLQEKLPDKRLLKGYLPEFAVGCRRITPGFPYIRAIQQDNVTVHFTHVTEIVPSGVVGADGVLRNVDTIVCATGFDTTCRPRFPIIGKNGINLQDKWSEDATAYFGITDPDMPNFIVHSGPPGPLQNGSPLGLFHAMSSYGIKMIQKIQSENIKSLRPTHEALRDFDNYIQSLIPKTVFSDDCRSWYRNNKTGRVTNNYPGSALHLMEMLEVPRWEDYRIEHFDSIKFAFMGWGFVKGFEEPVSDLTYYLTPDKIDPKWVDAVYKREA</sequence>
<protein>
    <submittedName>
        <fullName evidence="2">Uncharacterized protein</fullName>
    </submittedName>
</protein>
<dbReference type="EMBL" id="SWKU01000015">
    <property type="protein sequence ID" value="KAF3000094.1"/>
    <property type="molecule type" value="Genomic_DNA"/>
</dbReference>
<dbReference type="OrthoDB" id="74360at2759"/>
<keyword evidence="3" id="KW-1185">Reference proteome</keyword>
<reference evidence="2" key="1">
    <citation type="submission" date="2019-04" db="EMBL/GenBank/DDBJ databases">
        <title>Sequencing of skin fungus with MAO and IRED activity.</title>
        <authorList>
            <person name="Marsaioli A.J."/>
            <person name="Bonatto J.M.C."/>
            <person name="Reis Junior O."/>
        </authorList>
    </citation>
    <scope>NUCLEOTIDE SEQUENCE</scope>
    <source>
        <strain evidence="2">30M1</strain>
    </source>
</reference>
<evidence type="ECO:0000256" key="1">
    <source>
        <dbReference type="ARBA" id="ARBA00010139"/>
    </source>
</evidence>
<organism evidence="2 3">
    <name type="scientific">Curvularia kusanoi</name>
    <name type="common">Cochliobolus kusanoi</name>
    <dbReference type="NCBI Taxonomy" id="90978"/>
    <lineage>
        <taxon>Eukaryota</taxon>
        <taxon>Fungi</taxon>
        <taxon>Dikarya</taxon>
        <taxon>Ascomycota</taxon>
        <taxon>Pezizomycotina</taxon>
        <taxon>Dothideomycetes</taxon>
        <taxon>Pleosporomycetidae</taxon>
        <taxon>Pleosporales</taxon>
        <taxon>Pleosporineae</taxon>
        <taxon>Pleosporaceae</taxon>
        <taxon>Curvularia</taxon>
    </lineage>
</organism>
<accession>A0A9P4TBZ2</accession>
<dbReference type="AlphaFoldDB" id="A0A9P4TBZ2"/>
<dbReference type="Gene3D" id="3.50.50.60">
    <property type="entry name" value="FAD/NAD(P)-binding domain"/>
    <property type="match status" value="1"/>
</dbReference>
<dbReference type="PANTHER" id="PTHR42877:SF1">
    <property type="entry name" value="FAD-BINDING MONOOXYGENASE STCW"/>
    <property type="match status" value="1"/>
</dbReference>
<comment type="similarity">
    <text evidence="1">Belongs to the FAD-binding monooxygenase family.</text>
</comment>
<dbReference type="PANTHER" id="PTHR42877">
    <property type="entry name" value="L-ORNITHINE N(5)-MONOOXYGENASE-RELATED"/>
    <property type="match status" value="1"/>
</dbReference>
<name>A0A9P4TBZ2_CURKU</name>
<evidence type="ECO:0000313" key="2">
    <source>
        <dbReference type="EMBL" id="KAF3000094.1"/>
    </source>
</evidence>